<organism evidence="1 2">
    <name type="scientific">Candidatus Ruthenibacterium avium</name>
    <dbReference type="NCBI Taxonomy" id="2838751"/>
    <lineage>
        <taxon>Bacteria</taxon>
        <taxon>Bacillati</taxon>
        <taxon>Bacillota</taxon>
        <taxon>Clostridia</taxon>
        <taxon>Eubacteriales</taxon>
        <taxon>Oscillospiraceae</taxon>
        <taxon>Ruthenibacterium</taxon>
    </lineage>
</organism>
<dbReference type="NCBIfam" id="TIGR01909">
    <property type="entry name" value="C_GCAxxG_C_C"/>
    <property type="match status" value="1"/>
</dbReference>
<name>A0A9D2M1K9_9FIRM</name>
<proteinExistence type="predicted"/>
<dbReference type="EMBL" id="DWYA01000027">
    <property type="protein sequence ID" value="HJB39253.1"/>
    <property type="molecule type" value="Genomic_DNA"/>
</dbReference>
<evidence type="ECO:0000313" key="1">
    <source>
        <dbReference type="EMBL" id="HJB39253.1"/>
    </source>
</evidence>
<dbReference type="Proteomes" id="UP000824209">
    <property type="component" value="Unassembled WGS sequence"/>
</dbReference>
<dbReference type="AlphaFoldDB" id="A0A9D2M1K9"/>
<reference evidence="1" key="2">
    <citation type="submission" date="2021-04" db="EMBL/GenBank/DDBJ databases">
        <authorList>
            <person name="Gilroy R."/>
        </authorList>
    </citation>
    <scope>NUCLEOTIDE SEQUENCE</scope>
    <source>
        <strain evidence="1">ChiBcec8-14828</strain>
    </source>
</reference>
<gene>
    <name evidence="1" type="ORF">H9943_02525</name>
</gene>
<sequence>MQSRSERARQLFEQGYTCSQSVCLAFSDLVPLEEETLAIVASGFGGGVGRMRGLCGCVSGMTLILNLLRSYSGPSRPDTEKAALYAEIQTLAQQFRQSAGSLLCADLLGQAGQDTSAVPSARTKDYYAQRPCAGLCALAADILSRHLQSLPQNTSGQTEAESQPV</sequence>
<dbReference type="InterPro" id="IPR010181">
    <property type="entry name" value="CGCAxxGCC_motif"/>
</dbReference>
<protein>
    <submittedName>
        <fullName evidence="1">C-GCAxxG-C-C family protein</fullName>
    </submittedName>
</protein>
<comment type="caution">
    <text evidence="1">The sequence shown here is derived from an EMBL/GenBank/DDBJ whole genome shotgun (WGS) entry which is preliminary data.</text>
</comment>
<evidence type="ECO:0000313" key="2">
    <source>
        <dbReference type="Proteomes" id="UP000824209"/>
    </source>
</evidence>
<accession>A0A9D2M1K9</accession>
<reference evidence="1" key="1">
    <citation type="journal article" date="2021" name="PeerJ">
        <title>Extensive microbial diversity within the chicken gut microbiome revealed by metagenomics and culture.</title>
        <authorList>
            <person name="Gilroy R."/>
            <person name="Ravi A."/>
            <person name="Getino M."/>
            <person name="Pursley I."/>
            <person name="Horton D.L."/>
            <person name="Alikhan N.F."/>
            <person name="Baker D."/>
            <person name="Gharbi K."/>
            <person name="Hall N."/>
            <person name="Watson M."/>
            <person name="Adriaenssens E.M."/>
            <person name="Foster-Nyarko E."/>
            <person name="Jarju S."/>
            <person name="Secka A."/>
            <person name="Antonio M."/>
            <person name="Oren A."/>
            <person name="Chaudhuri R.R."/>
            <person name="La Ragione R."/>
            <person name="Hildebrand F."/>
            <person name="Pallen M.J."/>
        </authorList>
    </citation>
    <scope>NUCLEOTIDE SEQUENCE</scope>
    <source>
        <strain evidence="1">ChiBcec8-14828</strain>
    </source>
</reference>
<dbReference type="Pfam" id="PF09719">
    <property type="entry name" value="C_GCAxxG_C_C"/>
    <property type="match status" value="1"/>
</dbReference>